<accession>A0A6P1T3J2</accession>
<keyword evidence="1" id="KW-0732">Signal</keyword>
<dbReference type="Proteomes" id="UP000464495">
    <property type="component" value="Chromosome"/>
</dbReference>
<sequence>MRQIIVASVLLGSVASPTLAQPEDVLLDMIDDGIEVMSEDSGLTIGSRERGDDGSLVLRDVVLKPEDNDVTISTDFISFLPSAARPSEVIVKIADAVDIVVEKEGEPPLELLLTSDMFELSTDWVRDMAGSPVVSVAAGAIGIKSETESHPLLKGLDLSLNDLSFRFAFDADTRSFDGAFSAARIGGLYDFIDPEQNLRQSGEIEYSQYQFGFSGENIPKDETGLTAFVDQDGSFSFAGGAGPTTFDITVETPDIPVRLAGSANAGTFEVSLKDGLLSYVANSEGFDYRAETMSPLLPLPPFEISMSGLAMDFRIPVRTSDTTQQLNADLALRDLVVSDSLWGLLDPEETIARDPATLLIDLGAEVVIEKPLVESLNKDGSEDVANPMEIGSVTSVDIATVRLNAGGAEIAASGDLTIDNDGPIPMPEGSIDISLNGLQGLTQALVDLGLIEQQQMGMAMGMLMAFAKPGEAADQFTSTVEFKDGGISANGIPIK</sequence>
<reference evidence="2 3" key="1">
    <citation type="submission" date="2019-12" db="EMBL/GenBank/DDBJ databases">
        <title>Complete genome sequence of Algicella marina strain 9Alg 56(T) isolated from the red alga Tichocarpus crinitus.</title>
        <authorList>
            <person name="Kim S.-G."/>
            <person name="Nedashkovskaya O.I."/>
        </authorList>
    </citation>
    <scope>NUCLEOTIDE SEQUENCE [LARGE SCALE GENOMIC DNA]</scope>
    <source>
        <strain evidence="2 3">9Alg 56</strain>
    </source>
</reference>
<protein>
    <submittedName>
        <fullName evidence="2">DUF2125 domain-containing protein</fullName>
    </submittedName>
</protein>
<dbReference type="EMBL" id="CP046620">
    <property type="protein sequence ID" value="QHQ36587.1"/>
    <property type="molecule type" value="Genomic_DNA"/>
</dbReference>
<dbReference type="KEGG" id="amaq:GO499_16110"/>
<dbReference type="InterPro" id="IPR018666">
    <property type="entry name" value="DUF2125"/>
</dbReference>
<dbReference type="Pfam" id="PF09898">
    <property type="entry name" value="DUF2125"/>
    <property type="match status" value="1"/>
</dbReference>
<proteinExistence type="predicted"/>
<dbReference type="RefSeq" id="WP_161863133.1">
    <property type="nucleotide sequence ID" value="NZ_CP046620.1"/>
</dbReference>
<evidence type="ECO:0000313" key="3">
    <source>
        <dbReference type="Proteomes" id="UP000464495"/>
    </source>
</evidence>
<keyword evidence="3" id="KW-1185">Reference proteome</keyword>
<dbReference type="AlphaFoldDB" id="A0A6P1T3J2"/>
<evidence type="ECO:0000313" key="2">
    <source>
        <dbReference type="EMBL" id="QHQ36587.1"/>
    </source>
</evidence>
<name>A0A6P1T3J2_9RHOB</name>
<gene>
    <name evidence="2" type="ORF">GO499_16110</name>
</gene>
<evidence type="ECO:0000256" key="1">
    <source>
        <dbReference type="SAM" id="SignalP"/>
    </source>
</evidence>
<feature type="chain" id="PRO_5026812979" evidence="1">
    <location>
        <begin position="21"/>
        <end position="495"/>
    </location>
</feature>
<feature type="signal peptide" evidence="1">
    <location>
        <begin position="1"/>
        <end position="20"/>
    </location>
</feature>
<organism evidence="2 3">
    <name type="scientific">Algicella marina</name>
    <dbReference type="NCBI Taxonomy" id="2683284"/>
    <lineage>
        <taxon>Bacteria</taxon>
        <taxon>Pseudomonadati</taxon>
        <taxon>Pseudomonadota</taxon>
        <taxon>Alphaproteobacteria</taxon>
        <taxon>Rhodobacterales</taxon>
        <taxon>Paracoccaceae</taxon>
        <taxon>Algicella</taxon>
    </lineage>
</organism>